<evidence type="ECO:0000256" key="9">
    <source>
        <dbReference type="ARBA" id="ARBA00023136"/>
    </source>
</evidence>
<evidence type="ECO:0000256" key="4">
    <source>
        <dbReference type="ARBA" id="ARBA00022676"/>
    </source>
</evidence>
<evidence type="ECO:0000256" key="8">
    <source>
        <dbReference type="ARBA" id="ARBA00022989"/>
    </source>
</evidence>
<feature type="transmembrane region" description="Helical" evidence="10">
    <location>
        <begin position="24"/>
        <end position="44"/>
    </location>
</feature>
<keyword evidence="5" id="KW-0808">Transferase</keyword>
<keyword evidence="12" id="KW-1185">Reference proteome</keyword>
<comment type="subcellular location">
    <subcellularLocation>
        <location evidence="1">Endoplasmic reticulum membrane</location>
        <topology evidence="1">Multi-pass membrane protein</topology>
    </subcellularLocation>
</comment>
<reference evidence="12" key="1">
    <citation type="journal article" date="2019" name="Int. J. Syst. Evol. Microbiol.">
        <title>The Global Catalogue of Microorganisms (GCM) 10K type strain sequencing project: providing services to taxonomists for standard genome sequencing and annotation.</title>
        <authorList>
            <consortium name="The Broad Institute Genomics Platform"/>
            <consortium name="The Broad Institute Genome Sequencing Center for Infectious Disease"/>
            <person name="Wu L."/>
            <person name="Ma J."/>
        </authorList>
    </citation>
    <scope>NUCLEOTIDE SEQUENCE [LARGE SCALE GENOMIC DNA]</scope>
    <source>
        <strain evidence="12">JCM 15421</strain>
    </source>
</reference>
<evidence type="ECO:0000256" key="5">
    <source>
        <dbReference type="ARBA" id="ARBA00022679"/>
    </source>
</evidence>
<evidence type="ECO:0000256" key="6">
    <source>
        <dbReference type="ARBA" id="ARBA00022692"/>
    </source>
</evidence>
<keyword evidence="8 10" id="KW-1133">Transmembrane helix</keyword>
<dbReference type="EMBL" id="BAAAEU010000010">
    <property type="protein sequence ID" value="GAA0716772.1"/>
    <property type="molecule type" value="Genomic_DNA"/>
</dbReference>
<keyword evidence="4" id="KW-0328">Glycosyltransferase</keyword>
<evidence type="ECO:0000256" key="2">
    <source>
        <dbReference type="ARBA" id="ARBA00004687"/>
    </source>
</evidence>
<feature type="transmembrane region" description="Helical" evidence="10">
    <location>
        <begin position="375"/>
        <end position="398"/>
    </location>
</feature>
<keyword evidence="6 10" id="KW-0812">Transmembrane</keyword>
<accession>A0ABP3TSL1</accession>
<name>A0ABP3TSL1_9GAMM</name>
<dbReference type="RefSeq" id="WP_343791288.1">
    <property type="nucleotide sequence ID" value="NZ_BAAAEU010000010.1"/>
</dbReference>
<organism evidence="11 12">
    <name type="scientific">Dokdonella soli</name>
    <dbReference type="NCBI Taxonomy" id="529810"/>
    <lineage>
        <taxon>Bacteria</taxon>
        <taxon>Pseudomonadati</taxon>
        <taxon>Pseudomonadota</taxon>
        <taxon>Gammaproteobacteria</taxon>
        <taxon>Lysobacterales</taxon>
        <taxon>Rhodanobacteraceae</taxon>
        <taxon>Dokdonella</taxon>
    </lineage>
</organism>
<feature type="transmembrane region" description="Helical" evidence="10">
    <location>
        <begin position="202"/>
        <end position="230"/>
    </location>
</feature>
<evidence type="ECO:0000256" key="10">
    <source>
        <dbReference type="SAM" id="Phobius"/>
    </source>
</evidence>
<keyword evidence="3" id="KW-0337">GPI-anchor biosynthesis</keyword>
<dbReference type="PANTHER" id="PTHR12468:SF2">
    <property type="entry name" value="GPI MANNOSYLTRANSFERASE 2"/>
    <property type="match status" value="1"/>
</dbReference>
<feature type="transmembrane region" description="Helical" evidence="10">
    <location>
        <begin position="329"/>
        <end position="346"/>
    </location>
</feature>
<evidence type="ECO:0000313" key="12">
    <source>
        <dbReference type="Proteomes" id="UP001501523"/>
    </source>
</evidence>
<protein>
    <recommendedName>
        <fullName evidence="13">Glycosyltransferase RgtA/B/C/D-like domain-containing protein</fullName>
    </recommendedName>
</protein>
<feature type="transmembrane region" description="Helical" evidence="10">
    <location>
        <begin position="242"/>
        <end position="262"/>
    </location>
</feature>
<feature type="transmembrane region" description="Helical" evidence="10">
    <location>
        <begin position="303"/>
        <end position="322"/>
    </location>
</feature>
<comment type="caution">
    <text evidence="11">The sequence shown here is derived from an EMBL/GenBank/DDBJ whole genome shotgun (WGS) entry which is preliminary data.</text>
</comment>
<keyword evidence="7" id="KW-0256">Endoplasmic reticulum</keyword>
<sequence>MSSVITAPLPAVRDLPVMDWLRSLRVALIAYAFSRGLILAVWVLSAQLHLDHPPGREQQAMPAAEIAPGALAQTLRNLALYNDGGWYLTIAEHGYETRPFDATRLANWAFFPLHPLLWRATAALVGDLPAAGLWLANLAFLAALVVLHRLALALGRDAAGSQRVVFALALFPVSYFCALPWSESLFLLLSAGAFLAAVRERWGWMALLGMLATATRLAGLFLLPALALWVWPRRHGLSARPWLALALIPLGLIAFMLELHVATGNALAFSGIQAAWGRHPTFPLEPILAIAQQPRLAIEDWNFRWLNLAVTLGGAAAVVALWRRREPALAVFLLLGLAAPLASGTLMSMARYALGLFPLALVIADLTADRAVERGWFALSTALLALMSAAFALGMTFAGA</sequence>
<dbReference type="PANTHER" id="PTHR12468">
    <property type="entry name" value="GPI MANNOSYLTRANSFERASE 2"/>
    <property type="match status" value="1"/>
</dbReference>
<comment type="pathway">
    <text evidence="2">Glycolipid biosynthesis; glycosylphosphatidylinositol-anchor biosynthesis.</text>
</comment>
<keyword evidence="9 10" id="KW-0472">Membrane</keyword>
<evidence type="ECO:0000256" key="3">
    <source>
        <dbReference type="ARBA" id="ARBA00022502"/>
    </source>
</evidence>
<dbReference type="Pfam" id="PF04188">
    <property type="entry name" value="Mannosyl_trans2"/>
    <property type="match status" value="1"/>
</dbReference>
<feature type="transmembrane region" description="Helical" evidence="10">
    <location>
        <begin position="164"/>
        <end position="182"/>
    </location>
</feature>
<evidence type="ECO:0008006" key="13">
    <source>
        <dbReference type="Google" id="ProtNLM"/>
    </source>
</evidence>
<gene>
    <name evidence="11" type="ORF">GCM10009105_23450</name>
</gene>
<evidence type="ECO:0000313" key="11">
    <source>
        <dbReference type="EMBL" id="GAA0716772.1"/>
    </source>
</evidence>
<dbReference type="Proteomes" id="UP001501523">
    <property type="component" value="Unassembled WGS sequence"/>
</dbReference>
<proteinExistence type="predicted"/>
<evidence type="ECO:0000256" key="7">
    <source>
        <dbReference type="ARBA" id="ARBA00022824"/>
    </source>
</evidence>
<feature type="transmembrane region" description="Helical" evidence="10">
    <location>
        <begin position="131"/>
        <end position="152"/>
    </location>
</feature>
<evidence type="ECO:0000256" key="1">
    <source>
        <dbReference type="ARBA" id="ARBA00004477"/>
    </source>
</evidence>
<dbReference type="InterPro" id="IPR007315">
    <property type="entry name" value="PIG-V/Gpi18"/>
</dbReference>